<dbReference type="SUPFAM" id="SSF52821">
    <property type="entry name" value="Rhodanese/Cell cycle control phosphatase"/>
    <property type="match status" value="2"/>
</dbReference>
<proteinExistence type="predicted"/>
<protein>
    <submittedName>
        <fullName evidence="4">Rhodanese-like domain-containing protein</fullName>
    </submittedName>
</protein>
<dbReference type="SMART" id="SM00450">
    <property type="entry name" value="RHOD"/>
    <property type="match status" value="2"/>
</dbReference>
<evidence type="ECO:0000256" key="1">
    <source>
        <dbReference type="ARBA" id="ARBA00022737"/>
    </source>
</evidence>
<organism evidence="4 5">
    <name type="scientific">Roseinatronobacter alkalisoli</name>
    <dbReference type="NCBI Taxonomy" id="3028235"/>
    <lineage>
        <taxon>Bacteria</taxon>
        <taxon>Pseudomonadati</taxon>
        <taxon>Pseudomonadota</taxon>
        <taxon>Alphaproteobacteria</taxon>
        <taxon>Rhodobacterales</taxon>
        <taxon>Paracoccaceae</taxon>
        <taxon>Roseinatronobacter</taxon>
    </lineage>
</organism>
<comment type="caution">
    <text evidence="4">The sequence shown here is derived from an EMBL/GenBank/DDBJ whole genome shotgun (WGS) entry which is preliminary data.</text>
</comment>
<dbReference type="PROSITE" id="PS50206">
    <property type="entry name" value="RHODANESE_3"/>
    <property type="match status" value="2"/>
</dbReference>
<dbReference type="InterPro" id="IPR051126">
    <property type="entry name" value="Thiosulfate_sulfurtransferase"/>
</dbReference>
<dbReference type="InterPro" id="IPR001763">
    <property type="entry name" value="Rhodanese-like_dom"/>
</dbReference>
<dbReference type="Gene3D" id="3.40.250.10">
    <property type="entry name" value="Rhodanese-like domain"/>
    <property type="match status" value="2"/>
</dbReference>
<evidence type="ECO:0000256" key="2">
    <source>
        <dbReference type="SAM" id="SignalP"/>
    </source>
</evidence>
<reference evidence="4" key="1">
    <citation type="submission" date="2023-02" db="EMBL/GenBank/DDBJ databases">
        <title>Description of Roseinatronobacter alkalisoli sp. nov., an alkaliphilic bacerium isolated from soda soil.</title>
        <authorList>
            <person name="Wei W."/>
        </authorList>
    </citation>
    <scope>NUCLEOTIDE SEQUENCE</scope>
    <source>
        <strain evidence="4">HJB301</strain>
    </source>
</reference>
<feature type="domain" description="Rhodanese" evidence="3">
    <location>
        <begin position="40"/>
        <end position="149"/>
    </location>
</feature>
<feature type="chain" id="PRO_5047255924" evidence="2">
    <location>
        <begin position="21"/>
        <end position="310"/>
    </location>
</feature>
<dbReference type="PANTHER" id="PTHR43855">
    <property type="entry name" value="THIOSULFATE SULFURTRANSFERASE"/>
    <property type="match status" value="1"/>
</dbReference>
<evidence type="ECO:0000313" key="4">
    <source>
        <dbReference type="EMBL" id="MDD7971673.1"/>
    </source>
</evidence>
<sequence>MLRQTALTLTLASLPGLALATPQGWSPLLEPDQLAGYLDSDDDIRVIHVTGDFDQGHIPGAAFSPYSEWRGGPNNPGALRAELDYEMEATRVGIEADIPTVIVHAGTNPSDMGAAARVYWTLKSLGVQDLALLNGGFAAWAEAGLPVSTQAVEPAVSDFMAQWTDEWYISTAEVAELSESGAARLVDSRPEGFFQGITWSIARPGTVRGAENLEFSDFFEGNRMVDAARAREIAAQQGLDDAPITVSFCNTGHWAALNWFALHELAAVENTRLYAESMAEYAASGNALDNEPSRIAYLWMSTKRWVEGLF</sequence>
<dbReference type="PANTHER" id="PTHR43855:SF1">
    <property type="entry name" value="THIOSULFATE SULFURTRANSFERASE"/>
    <property type="match status" value="1"/>
</dbReference>
<dbReference type="EMBL" id="JAQZSM010000009">
    <property type="protein sequence ID" value="MDD7971673.1"/>
    <property type="molecule type" value="Genomic_DNA"/>
</dbReference>
<keyword evidence="1" id="KW-0677">Repeat</keyword>
<keyword evidence="2" id="KW-0732">Signal</keyword>
<evidence type="ECO:0000259" key="3">
    <source>
        <dbReference type="PROSITE" id="PS50206"/>
    </source>
</evidence>
<dbReference type="Proteomes" id="UP001431784">
    <property type="component" value="Unassembled WGS sequence"/>
</dbReference>
<gene>
    <name evidence="4" type="ORF">PUT78_11215</name>
</gene>
<dbReference type="Pfam" id="PF00581">
    <property type="entry name" value="Rhodanese"/>
    <property type="match status" value="2"/>
</dbReference>
<feature type="domain" description="Rhodanese" evidence="3">
    <location>
        <begin position="179"/>
        <end position="290"/>
    </location>
</feature>
<dbReference type="RefSeq" id="WP_274352353.1">
    <property type="nucleotide sequence ID" value="NZ_JAQZSM010000009.1"/>
</dbReference>
<dbReference type="InterPro" id="IPR036873">
    <property type="entry name" value="Rhodanese-like_dom_sf"/>
</dbReference>
<keyword evidence="5" id="KW-1185">Reference proteome</keyword>
<accession>A0ABT5TCN4</accession>
<feature type="signal peptide" evidence="2">
    <location>
        <begin position="1"/>
        <end position="20"/>
    </location>
</feature>
<evidence type="ECO:0000313" key="5">
    <source>
        <dbReference type="Proteomes" id="UP001431784"/>
    </source>
</evidence>
<name>A0ABT5TCN4_9RHOB</name>